<evidence type="ECO:0000313" key="1">
    <source>
        <dbReference type="EMBL" id="MBW0486513.1"/>
    </source>
</evidence>
<dbReference type="GO" id="GO:0003676">
    <property type="term" value="F:nucleic acid binding"/>
    <property type="evidence" value="ECO:0007669"/>
    <property type="project" value="InterPro"/>
</dbReference>
<reference evidence="1" key="1">
    <citation type="submission" date="2021-03" db="EMBL/GenBank/DDBJ databases">
        <title>Draft genome sequence of rust myrtle Austropuccinia psidii MF-1, a brazilian biotype.</title>
        <authorList>
            <person name="Quecine M.C."/>
            <person name="Pachon D.M.R."/>
            <person name="Bonatelli M.L."/>
            <person name="Correr F.H."/>
            <person name="Franceschini L.M."/>
            <person name="Leite T.F."/>
            <person name="Margarido G.R.A."/>
            <person name="Almeida C.A."/>
            <person name="Ferrarezi J.A."/>
            <person name="Labate C.A."/>
        </authorList>
    </citation>
    <scope>NUCLEOTIDE SEQUENCE</scope>
    <source>
        <strain evidence="1">MF-1</strain>
    </source>
</reference>
<dbReference type="Gene3D" id="3.30.420.10">
    <property type="entry name" value="Ribonuclease H-like superfamily/Ribonuclease H"/>
    <property type="match status" value="1"/>
</dbReference>
<dbReference type="InterPro" id="IPR036397">
    <property type="entry name" value="RNaseH_sf"/>
</dbReference>
<protein>
    <recommendedName>
        <fullName evidence="3">Transposase Tc1-like domain-containing protein</fullName>
    </recommendedName>
</protein>
<proteinExistence type="predicted"/>
<gene>
    <name evidence="1" type="ORF">O181_026228</name>
</gene>
<name>A0A9Q3CM57_9BASI</name>
<evidence type="ECO:0000313" key="2">
    <source>
        <dbReference type="Proteomes" id="UP000765509"/>
    </source>
</evidence>
<organism evidence="1 2">
    <name type="scientific">Austropuccinia psidii MF-1</name>
    <dbReference type="NCBI Taxonomy" id="1389203"/>
    <lineage>
        <taxon>Eukaryota</taxon>
        <taxon>Fungi</taxon>
        <taxon>Dikarya</taxon>
        <taxon>Basidiomycota</taxon>
        <taxon>Pucciniomycotina</taxon>
        <taxon>Pucciniomycetes</taxon>
        <taxon>Pucciniales</taxon>
        <taxon>Sphaerophragmiaceae</taxon>
        <taxon>Austropuccinia</taxon>
    </lineage>
</organism>
<comment type="caution">
    <text evidence="1">The sequence shown here is derived from an EMBL/GenBank/DDBJ whole genome shotgun (WGS) entry which is preliminary data.</text>
</comment>
<evidence type="ECO:0008006" key="3">
    <source>
        <dbReference type="Google" id="ProtNLM"/>
    </source>
</evidence>
<dbReference type="InterPro" id="IPR009057">
    <property type="entry name" value="Homeodomain-like_sf"/>
</dbReference>
<accession>A0A9Q3CM57</accession>
<sequence length="255" mass="29505">MPYLDIKTRACLLGMQQAGLSFRNISNFNCIPLTTVYDTIIKYQQLGTTQTQKKSGRPTKLTDRDRQELSQIITQECRLTLAQVTNLMTKVLSTQTIQCKIHKLGNHSCIAPKKPYLRPQDFQRHLGFAQAHCHWAKVIWTAQLAFKLGKQVNWVRVWRTASKKWNLENLAVNHQSGQQLVMIWGAFCGLSRSTITFLNGRMNATELVRQVYQPSLQPFVEHMEKAPWIRGPQCLLLMEDNAPIHTVMWSKQWRE</sequence>
<dbReference type="Proteomes" id="UP000765509">
    <property type="component" value="Unassembled WGS sequence"/>
</dbReference>
<keyword evidence="2" id="KW-1185">Reference proteome</keyword>
<dbReference type="EMBL" id="AVOT02008691">
    <property type="protein sequence ID" value="MBW0486513.1"/>
    <property type="molecule type" value="Genomic_DNA"/>
</dbReference>
<dbReference type="AlphaFoldDB" id="A0A9Q3CM57"/>
<dbReference type="SUPFAM" id="SSF46689">
    <property type="entry name" value="Homeodomain-like"/>
    <property type="match status" value="1"/>
</dbReference>